<dbReference type="PRINTS" id="PR00598">
    <property type="entry name" value="HTHMARR"/>
</dbReference>
<protein>
    <submittedName>
        <fullName evidence="2">MarR family transcriptional regulator</fullName>
    </submittedName>
</protein>
<dbReference type="PANTHER" id="PTHR33164:SF57">
    <property type="entry name" value="MARR-FAMILY TRANSCRIPTIONAL REGULATOR"/>
    <property type="match status" value="1"/>
</dbReference>
<organism evidence="2 3">
    <name type="scientific">Candidatus Hydrogenisulfobacillus filiaventi</name>
    <dbReference type="NCBI Taxonomy" id="2707344"/>
    <lineage>
        <taxon>Bacteria</taxon>
        <taxon>Bacillati</taxon>
        <taxon>Bacillota</taxon>
        <taxon>Clostridia</taxon>
        <taxon>Eubacteriales</taxon>
        <taxon>Clostridiales Family XVII. Incertae Sedis</taxon>
        <taxon>Candidatus Hydrogenisulfobacillus</taxon>
    </lineage>
</organism>
<dbReference type="Proteomes" id="UP000503399">
    <property type="component" value="Chromosome"/>
</dbReference>
<dbReference type="PANTHER" id="PTHR33164">
    <property type="entry name" value="TRANSCRIPTIONAL REGULATOR, MARR FAMILY"/>
    <property type="match status" value="1"/>
</dbReference>
<keyword evidence="3" id="KW-1185">Reference proteome</keyword>
<evidence type="ECO:0000259" key="1">
    <source>
        <dbReference type="PROSITE" id="PS50995"/>
    </source>
</evidence>
<evidence type="ECO:0000313" key="2">
    <source>
        <dbReference type="EMBL" id="CAB1128344.1"/>
    </source>
</evidence>
<dbReference type="KEGG" id="hfv:R50_0838"/>
<reference evidence="2 3" key="1">
    <citation type="submission" date="2020-02" db="EMBL/GenBank/DDBJ databases">
        <authorList>
            <person name="Hogendoorn C."/>
        </authorList>
    </citation>
    <scope>NUCLEOTIDE SEQUENCE [LARGE SCALE GENOMIC DNA]</scope>
    <source>
        <strain evidence="2">R501</strain>
    </source>
</reference>
<accession>A0A6F8ZF72</accession>
<dbReference type="EMBL" id="LR778114">
    <property type="protein sequence ID" value="CAB1128344.1"/>
    <property type="molecule type" value="Genomic_DNA"/>
</dbReference>
<dbReference type="InterPro" id="IPR036390">
    <property type="entry name" value="WH_DNA-bd_sf"/>
</dbReference>
<dbReference type="InterPro" id="IPR036388">
    <property type="entry name" value="WH-like_DNA-bd_sf"/>
</dbReference>
<sequence>MRLGRRLRWAFPDEGLTMAQFALLKLVDAHGPLTMGELADQLGVSLATATGLVDRLTAANLLTRERAERDRRVVVVRLSESGQARMAQAQARRRAYMASALRHLGTGDLEIFLRLLTQITEGVERDGHGAGEAPHPGKEG</sequence>
<evidence type="ECO:0000313" key="3">
    <source>
        <dbReference type="Proteomes" id="UP000503399"/>
    </source>
</evidence>
<dbReference type="PROSITE" id="PS50995">
    <property type="entry name" value="HTH_MARR_2"/>
    <property type="match status" value="1"/>
</dbReference>
<gene>
    <name evidence="2" type="ORF">R50_0838</name>
</gene>
<dbReference type="AlphaFoldDB" id="A0A6F8ZF72"/>
<dbReference type="SMART" id="SM00347">
    <property type="entry name" value="HTH_MARR"/>
    <property type="match status" value="1"/>
</dbReference>
<proteinExistence type="predicted"/>
<dbReference type="InterPro" id="IPR000835">
    <property type="entry name" value="HTH_MarR-typ"/>
</dbReference>
<dbReference type="GO" id="GO:0006950">
    <property type="term" value="P:response to stress"/>
    <property type="evidence" value="ECO:0007669"/>
    <property type="project" value="TreeGrafter"/>
</dbReference>
<name>A0A6F8ZF72_9FIRM</name>
<feature type="domain" description="HTH marR-type" evidence="1">
    <location>
        <begin position="1"/>
        <end position="121"/>
    </location>
</feature>
<dbReference type="SUPFAM" id="SSF46785">
    <property type="entry name" value="Winged helix' DNA-binding domain"/>
    <property type="match status" value="1"/>
</dbReference>
<dbReference type="InterPro" id="IPR039422">
    <property type="entry name" value="MarR/SlyA-like"/>
</dbReference>
<dbReference type="Pfam" id="PF01047">
    <property type="entry name" value="MarR"/>
    <property type="match status" value="1"/>
</dbReference>
<dbReference type="GO" id="GO:0003700">
    <property type="term" value="F:DNA-binding transcription factor activity"/>
    <property type="evidence" value="ECO:0007669"/>
    <property type="project" value="InterPro"/>
</dbReference>
<dbReference type="Gene3D" id="1.10.10.10">
    <property type="entry name" value="Winged helix-like DNA-binding domain superfamily/Winged helix DNA-binding domain"/>
    <property type="match status" value="1"/>
</dbReference>